<protein>
    <recommendedName>
        <fullName evidence="2">TfoX N-terminal domain-containing protein</fullName>
    </recommendedName>
</protein>
<accession>Q02A52</accession>
<dbReference type="KEGG" id="sus:Acid_1076"/>
<evidence type="ECO:0000313" key="1">
    <source>
        <dbReference type="EMBL" id="ABJ82074.1"/>
    </source>
</evidence>
<organism evidence="1">
    <name type="scientific">Solibacter usitatus (strain Ellin6076)</name>
    <dbReference type="NCBI Taxonomy" id="234267"/>
    <lineage>
        <taxon>Bacteria</taxon>
        <taxon>Pseudomonadati</taxon>
        <taxon>Acidobacteriota</taxon>
        <taxon>Terriglobia</taxon>
        <taxon>Bryobacterales</taxon>
        <taxon>Solibacteraceae</taxon>
        <taxon>Candidatus Solibacter</taxon>
    </lineage>
</organism>
<name>Q02A52_SOLUE</name>
<evidence type="ECO:0008006" key="2">
    <source>
        <dbReference type="Google" id="ProtNLM"/>
    </source>
</evidence>
<sequence>MATRPRKRIPHEFVLEALTGLSPRTNPMFGCLAVYVGEKIVLILRDRKTADDGVWLATTPEHHESLRREFPNMRSIQVFGEKVTGWQVLPVDAPDFEESALLACELITARDPRIGKVPGARKPAKKRRTQTDA</sequence>
<proteinExistence type="predicted"/>
<gene>
    <name evidence="1" type="ordered locus">Acid_1076</name>
</gene>
<dbReference type="AlphaFoldDB" id="Q02A52"/>
<reference evidence="1" key="1">
    <citation type="submission" date="2006-10" db="EMBL/GenBank/DDBJ databases">
        <title>Complete sequence of Solibacter usitatus Ellin6076.</title>
        <authorList>
            <consortium name="US DOE Joint Genome Institute"/>
            <person name="Copeland A."/>
            <person name="Lucas S."/>
            <person name="Lapidus A."/>
            <person name="Barry K."/>
            <person name="Detter J.C."/>
            <person name="Glavina del Rio T."/>
            <person name="Hammon N."/>
            <person name="Israni S."/>
            <person name="Dalin E."/>
            <person name="Tice H."/>
            <person name="Pitluck S."/>
            <person name="Thompson L.S."/>
            <person name="Brettin T."/>
            <person name="Bruce D."/>
            <person name="Han C."/>
            <person name="Tapia R."/>
            <person name="Gilna P."/>
            <person name="Schmutz J."/>
            <person name="Larimer F."/>
            <person name="Land M."/>
            <person name="Hauser L."/>
            <person name="Kyrpides N."/>
            <person name="Mikhailova N."/>
            <person name="Janssen P.H."/>
            <person name="Kuske C.R."/>
            <person name="Richardson P."/>
        </authorList>
    </citation>
    <scope>NUCLEOTIDE SEQUENCE</scope>
    <source>
        <strain evidence="1">Ellin6076</strain>
    </source>
</reference>
<dbReference type="EMBL" id="CP000473">
    <property type="protein sequence ID" value="ABJ82074.1"/>
    <property type="molecule type" value="Genomic_DNA"/>
</dbReference>
<dbReference type="STRING" id="234267.Acid_1076"/>
<dbReference type="InParanoid" id="Q02A52"/>
<dbReference type="HOGENOM" id="CLU_114549_0_0_0"/>